<dbReference type="NCBIfam" id="NF047593">
    <property type="entry name" value="IS66_ISAeme5_TnpA"/>
    <property type="match status" value="1"/>
</dbReference>
<reference evidence="1 2" key="1">
    <citation type="submission" date="2016-01" db="EMBL/GenBank/DDBJ databases">
        <title>Draft genome of the antarctic isolate Shewanella frigidimarina Ag06-30.</title>
        <authorList>
            <person name="Parmeciano Di Noto G."/>
            <person name="Vazquez S."/>
            <person name="Mac Cormack W."/>
            <person name="Iriarte A."/>
            <person name="Quiroga C."/>
        </authorList>
    </citation>
    <scope>NUCLEOTIDE SEQUENCE [LARGE SCALE GENOMIC DNA]</scope>
    <source>
        <strain evidence="1 2">Ag06-30</strain>
    </source>
</reference>
<comment type="caution">
    <text evidence="1">The sequence shown here is derived from an EMBL/GenBank/DDBJ whole genome shotgun (WGS) entry which is preliminary data.</text>
</comment>
<dbReference type="Proteomes" id="UP000055702">
    <property type="component" value="Unassembled WGS sequence"/>
</dbReference>
<dbReference type="AlphaFoldDB" id="A0A119CYW7"/>
<sequence length="109" mass="11923">MAKRSHQDWAALIQQQSASGLTISNFCRVHKLSLSGFYARKADMAKTGPQQIAPFVKATVTSPTAMTTQAQPSASAQAIHFQHHTGLWTFPSTLPPRYLLEIIKGLQAC</sequence>
<proteinExistence type="predicted"/>
<evidence type="ECO:0000313" key="1">
    <source>
        <dbReference type="EMBL" id="KVX00445.1"/>
    </source>
</evidence>
<dbReference type="EMBL" id="LRDC01000050">
    <property type="protein sequence ID" value="KVX00445.1"/>
    <property type="molecule type" value="Genomic_DNA"/>
</dbReference>
<protein>
    <submittedName>
        <fullName evidence="1">Peptidase</fullName>
    </submittedName>
</protein>
<dbReference type="RefSeq" id="WP_059747213.1">
    <property type="nucleotide sequence ID" value="NZ_LRDC01000050.1"/>
</dbReference>
<gene>
    <name evidence="1" type="ORF">AWJ07_20740</name>
</gene>
<evidence type="ECO:0000313" key="2">
    <source>
        <dbReference type="Proteomes" id="UP000055702"/>
    </source>
</evidence>
<accession>A0A119CYW7</accession>
<organism evidence="1">
    <name type="scientific">Shewanella frigidimarina</name>
    <dbReference type="NCBI Taxonomy" id="56812"/>
    <lineage>
        <taxon>Bacteria</taxon>
        <taxon>Pseudomonadati</taxon>
        <taxon>Pseudomonadota</taxon>
        <taxon>Gammaproteobacteria</taxon>
        <taxon>Alteromonadales</taxon>
        <taxon>Shewanellaceae</taxon>
        <taxon>Shewanella</taxon>
    </lineage>
</organism>
<name>A0A119CYW7_SHEFR</name>